<comment type="caution">
    <text evidence="1">The sequence shown here is derived from an EMBL/GenBank/DDBJ whole genome shotgun (WGS) entry which is preliminary data.</text>
</comment>
<gene>
    <name evidence="1" type="ORF">N7509_007031</name>
</gene>
<dbReference type="OrthoDB" id="4366145at2759"/>
<sequence>MLSNRDYAIFEKKGAQRRRWMENPSEPGCYIPRAKMSLSDVMDTYEMDAPETVRGITLKPLSNPSEGPELQQFQSFRWVHQEMRFDGYATPNSLTIEMIRKPADSYFELPLISEVAKALYEDSFALDGLEHIFVHNIHNHETRTCLENYILPNHPPVPVPGSLTLNRLESDAILGSRIGKVVAYFVLGAFERGTRRIERIVFFRDKDGRHLRFDLERI</sequence>
<name>A0A9W9VYE2_9EURO</name>
<protein>
    <submittedName>
        <fullName evidence="1">Uncharacterized protein</fullName>
    </submittedName>
</protein>
<dbReference type="EMBL" id="JAPZBU010000008">
    <property type="protein sequence ID" value="KAJ5391541.1"/>
    <property type="molecule type" value="Genomic_DNA"/>
</dbReference>
<accession>A0A9W9VYE2</accession>
<dbReference type="Proteomes" id="UP001147747">
    <property type="component" value="Unassembled WGS sequence"/>
</dbReference>
<evidence type="ECO:0000313" key="1">
    <source>
        <dbReference type="EMBL" id="KAJ5391541.1"/>
    </source>
</evidence>
<dbReference type="GeneID" id="81370648"/>
<keyword evidence="2" id="KW-1185">Reference proteome</keyword>
<proteinExistence type="predicted"/>
<organism evidence="1 2">
    <name type="scientific">Penicillium cosmopolitanum</name>
    <dbReference type="NCBI Taxonomy" id="1131564"/>
    <lineage>
        <taxon>Eukaryota</taxon>
        <taxon>Fungi</taxon>
        <taxon>Dikarya</taxon>
        <taxon>Ascomycota</taxon>
        <taxon>Pezizomycotina</taxon>
        <taxon>Eurotiomycetes</taxon>
        <taxon>Eurotiomycetidae</taxon>
        <taxon>Eurotiales</taxon>
        <taxon>Aspergillaceae</taxon>
        <taxon>Penicillium</taxon>
    </lineage>
</organism>
<dbReference type="AlphaFoldDB" id="A0A9W9VYE2"/>
<dbReference type="RefSeq" id="XP_056487219.1">
    <property type="nucleotide sequence ID" value="XM_056631668.1"/>
</dbReference>
<reference evidence="1" key="2">
    <citation type="journal article" date="2023" name="IMA Fungus">
        <title>Comparative genomic study of the Penicillium genus elucidates a diverse pangenome and 15 lateral gene transfer events.</title>
        <authorList>
            <person name="Petersen C."/>
            <person name="Sorensen T."/>
            <person name="Nielsen M.R."/>
            <person name="Sondergaard T.E."/>
            <person name="Sorensen J.L."/>
            <person name="Fitzpatrick D.A."/>
            <person name="Frisvad J.C."/>
            <person name="Nielsen K.L."/>
        </authorList>
    </citation>
    <scope>NUCLEOTIDE SEQUENCE</scope>
    <source>
        <strain evidence="1">IBT 29677</strain>
    </source>
</reference>
<reference evidence="1" key="1">
    <citation type="submission" date="2022-12" db="EMBL/GenBank/DDBJ databases">
        <authorList>
            <person name="Petersen C."/>
        </authorList>
    </citation>
    <scope>NUCLEOTIDE SEQUENCE</scope>
    <source>
        <strain evidence="1">IBT 29677</strain>
    </source>
</reference>
<evidence type="ECO:0000313" key="2">
    <source>
        <dbReference type="Proteomes" id="UP001147747"/>
    </source>
</evidence>